<protein>
    <submittedName>
        <fullName evidence="7">PAP2 superfamily protein</fullName>
    </submittedName>
</protein>
<comment type="subcellular location">
    <subcellularLocation>
        <location evidence="1">Membrane</location>
        <topology evidence="1">Multi-pass membrane protein</topology>
    </subcellularLocation>
</comment>
<gene>
    <name evidence="7" type="ORF">CLV35_0754</name>
</gene>
<reference evidence="7 8" key="1">
    <citation type="submission" date="2018-10" db="EMBL/GenBank/DDBJ databases">
        <title>Genomic Encyclopedia of Archaeal and Bacterial Type Strains, Phase II (KMG-II): from individual species to whole genera.</title>
        <authorList>
            <person name="Goeker M."/>
        </authorList>
    </citation>
    <scope>NUCLEOTIDE SEQUENCE [LARGE SCALE GENOMIC DNA]</scope>
    <source>
        <strain evidence="7 8">RP-AC37</strain>
    </source>
</reference>
<evidence type="ECO:0000256" key="5">
    <source>
        <dbReference type="SAM" id="Phobius"/>
    </source>
</evidence>
<sequence>MSAPTLERTAPAVVPAAPVARVLRAPLRALPAARELLLLALLYVGYTTSRLLADGDVAEARRHARQVLSVERFLDIDVEHVLNDAVLHVRWLEVGAAYWYAVLHYVVTPAVLLLVWRRGPAVYRPARRALVLATAAALVGFLLFPTAPPRLLGGYTDVLDATSAWGWWGAHASAPRGLGGATNELAAMPSMHVGWAVWVALVLAGLARHRWQRAAAYAYAVGTLLVVVVTANHWLLDGVVGGALMLAALGVAGVAPVAGRTTASRRTPISFAQARTF</sequence>
<evidence type="ECO:0000313" key="8">
    <source>
        <dbReference type="Proteomes" id="UP000281955"/>
    </source>
</evidence>
<feature type="transmembrane region" description="Helical" evidence="5">
    <location>
        <begin position="97"/>
        <end position="116"/>
    </location>
</feature>
<dbReference type="Proteomes" id="UP000281955">
    <property type="component" value="Unassembled WGS sequence"/>
</dbReference>
<dbReference type="CDD" id="cd03386">
    <property type="entry name" value="PAP2_Aur1_like"/>
    <property type="match status" value="1"/>
</dbReference>
<proteinExistence type="predicted"/>
<dbReference type="OrthoDB" id="5241565at2"/>
<dbReference type="AlphaFoldDB" id="A0A420XU07"/>
<evidence type="ECO:0000259" key="6">
    <source>
        <dbReference type="Pfam" id="PF14378"/>
    </source>
</evidence>
<dbReference type="InterPro" id="IPR052185">
    <property type="entry name" value="IPC_Synthase-Related"/>
</dbReference>
<feature type="transmembrane region" description="Helical" evidence="5">
    <location>
        <begin position="128"/>
        <end position="147"/>
    </location>
</feature>
<dbReference type="PANTHER" id="PTHR31310">
    <property type="match status" value="1"/>
</dbReference>
<keyword evidence="4 5" id="KW-0472">Membrane</keyword>
<feature type="transmembrane region" description="Helical" evidence="5">
    <location>
        <begin position="185"/>
        <end position="207"/>
    </location>
</feature>
<accession>A0A420XU07</accession>
<keyword evidence="2 5" id="KW-0812">Transmembrane</keyword>
<dbReference type="PANTHER" id="PTHR31310:SF7">
    <property type="entry name" value="PA-PHOSPHATASE RELATED-FAMILY PROTEIN DDB_G0268928"/>
    <property type="match status" value="1"/>
</dbReference>
<feature type="transmembrane region" description="Helical" evidence="5">
    <location>
        <begin position="214"/>
        <end position="234"/>
    </location>
</feature>
<keyword evidence="3 5" id="KW-1133">Transmembrane helix</keyword>
<evidence type="ECO:0000313" key="7">
    <source>
        <dbReference type="EMBL" id="RKS80326.1"/>
    </source>
</evidence>
<name>A0A420XU07_9ACTN</name>
<evidence type="ECO:0000256" key="3">
    <source>
        <dbReference type="ARBA" id="ARBA00022989"/>
    </source>
</evidence>
<feature type="domain" description="Inositolphosphotransferase Aur1/Ipt1" evidence="6">
    <location>
        <begin position="66"/>
        <end position="249"/>
    </location>
</feature>
<dbReference type="RefSeq" id="WP_121192031.1">
    <property type="nucleotide sequence ID" value="NZ_RBWV01000009.1"/>
</dbReference>
<dbReference type="InParanoid" id="A0A420XU07"/>
<dbReference type="InterPro" id="IPR026841">
    <property type="entry name" value="Aur1/Ipt1"/>
</dbReference>
<evidence type="ECO:0000256" key="1">
    <source>
        <dbReference type="ARBA" id="ARBA00004141"/>
    </source>
</evidence>
<comment type="caution">
    <text evidence="7">The sequence shown here is derived from an EMBL/GenBank/DDBJ whole genome shotgun (WGS) entry which is preliminary data.</text>
</comment>
<evidence type="ECO:0000256" key="4">
    <source>
        <dbReference type="ARBA" id="ARBA00023136"/>
    </source>
</evidence>
<dbReference type="EMBL" id="RBWV01000009">
    <property type="protein sequence ID" value="RKS80326.1"/>
    <property type="molecule type" value="Genomic_DNA"/>
</dbReference>
<dbReference type="Pfam" id="PF14378">
    <property type="entry name" value="PAP2_3"/>
    <property type="match status" value="1"/>
</dbReference>
<dbReference type="GO" id="GO:0016020">
    <property type="term" value="C:membrane"/>
    <property type="evidence" value="ECO:0007669"/>
    <property type="project" value="UniProtKB-SubCell"/>
</dbReference>
<keyword evidence="8" id="KW-1185">Reference proteome</keyword>
<evidence type="ECO:0000256" key="2">
    <source>
        <dbReference type="ARBA" id="ARBA00022692"/>
    </source>
</evidence>
<feature type="transmembrane region" description="Helical" evidence="5">
    <location>
        <begin position="240"/>
        <end position="259"/>
    </location>
</feature>
<organism evidence="7 8">
    <name type="scientific">Motilibacter peucedani</name>
    <dbReference type="NCBI Taxonomy" id="598650"/>
    <lineage>
        <taxon>Bacteria</taxon>
        <taxon>Bacillati</taxon>
        <taxon>Actinomycetota</taxon>
        <taxon>Actinomycetes</taxon>
        <taxon>Motilibacterales</taxon>
        <taxon>Motilibacteraceae</taxon>
        <taxon>Motilibacter</taxon>
    </lineage>
</organism>